<dbReference type="AlphaFoldDB" id="A0A0G4HX42"/>
<feature type="compositionally biased region" description="Low complexity" evidence="3">
    <location>
        <begin position="46"/>
        <end position="55"/>
    </location>
</feature>
<feature type="repeat" description="ANK" evidence="1">
    <location>
        <begin position="355"/>
        <end position="388"/>
    </location>
</feature>
<feature type="region of interest" description="Disordered" evidence="3">
    <location>
        <begin position="46"/>
        <end position="70"/>
    </location>
</feature>
<protein>
    <submittedName>
        <fullName evidence="4">Uncharacterized protein</fullName>
    </submittedName>
</protein>
<evidence type="ECO:0000256" key="3">
    <source>
        <dbReference type="SAM" id="MobiDB-lite"/>
    </source>
</evidence>
<dbReference type="PROSITE" id="PS50088">
    <property type="entry name" value="ANK_REPEAT"/>
    <property type="match status" value="12"/>
</dbReference>
<dbReference type="InterPro" id="IPR052391">
    <property type="entry name" value="E3_Ligase-Neurotoxin"/>
</dbReference>
<dbReference type="Pfam" id="PF12796">
    <property type="entry name" value="Ank_2"/>
    <property type="match status" value="5"/>
</dbReference>
<proteinExistence type="predicted"/>
<dbReference type="EMBL" id="CDMZ01004222">
    <property type="protein sequence ID" value="CEM49061.1"/>
    <property type="molecule type" value="Genomic_DNA"/>
</dbReference>
<dbReference type="InterPro" id="IPR002110">
    <property type="entry name" value="Ankyrin_rpt"/>
</dbReference>
<gene>
    <name evidence="4" type="ORF">Cvel_9184</name>
</gene>
<feature type="repeat" description="ANK" evidence="1">
    <location>
        <begin position="522"/>
        <end position="554"/>
    </location>
</feature>
<evidence type="ECO:0000313" key="4">
    <source>
        <dbReference type="EMBL" id="CEM49061.1"/>
    </source>
</evidence>
<feature type="repeat" description="ANK" evidence="1">
    <location>
        <begin position="457"/>
        <end position="489"/>
    </location>
</feature>
<feature type="repeat" description="ANK" evidence="1">
    <location>
        <begin position="658"/>
        <end position="690"/>
    </location>
</feature>
<feature type="repeat" description="ANK" evidence="1">
    <location>
        <begin position="757"/>
        <end position="789"/>
    </location>
</feature>
<keyword evidence="2" id="KW-0175">Coiled coil</keyword>
<dbReference type="Gene3D" id="1.25.40.20">
    <property type="entry name" value="Ankyrin repeat-containing domain"/>
    <property type="match status" value="5"/>
</dbReference>
<organism evidence="4">
    <name type="scientific">Chromera velia CCMP2878</name>
    <dbReference type="NCBI Taxonomy" id="1169474"/>
    <lineage>
        <taxon>Eukaryota</taxon>
        <taxon>Sar</taxon>
        <taxon>Alveolata</taxon>
        <taxon>Colpodellida</taxon>
        <taxon>Chromeraceae</taxon>
        <taxon>Chromera</taxon>
    </lineage>
</organism>
<dbReference type="SMART" id="SM00248">
    <property type="entry name" value="ANK"/>
    <property type="match status" value="16"/>
</dbReference>
<accession>A0A0G4HX42</accession>
<feature type="repeat" description="ANK" evidence="1">
    <location>
        <begin position="625"/>
        <end position="657"/>
    </location>
</feature>
<feature type="repeat" description="ANK" evidence="1">
    <location>
        <begin position="691"/>
        <end position="723"/>
    </location>
</feature>
<sequence length="908" mass="97133">MGPAETAPAFQVRHLSGPQTPDIYSGPVLSSHDLYASSQWFSSLCTPSTPTSGSSRGDGGANETEKVASVPSVKKELEELSLLLEQLRLNLEAGRELDEGFEALRVHRNQIGELERSSRKEVLGALEKILEGLEPLQESRQQREEDDHSIAEVIHQVLACRELLMNPLALTPSVNNQTENAQGHQAVAGEEFDEKTNEVGGQAKGKGNGGKRSTPPSDPSVLQEAFEILQTAEKTNRKALHLAAERGSPEVLAYFADETVEDTKTNPTEGTRSPIDSLDVLTGLSALQIAVCRGSPVHVRLLVERGAVGCVEEHDSEKEKEKASVLHMAARGGDPEMAREILKARGVQIDARDAAGRSALMLAAESDRGAAFVSVLLDAGADSSLTDKDSKDLWDVSFEKGARRVLSVLSEKATLPSRVTWDPSWEVSLQSAVRQKSVSFLRALLASSEQMEARDEDDLTALLWAAREGRQEHCEILMSAGADANATTLNGKTALHLAVESGDVDTVSTVAARVDPNAQDSEGNAALHEAARRGDAVCLYALFRSGADPLVRRKDGKTPLLVAEFERNAEALHVIAEGMMEIECPHGGTLLHRVASDDGAAFFLDTVRVFAERAGKEFVNQRDMDGWTPLHLAVREGVTPLVSLLLEKGAEIDAKGKWGRLPLALAALNGHTSTASLLLKSGADVNARDNEGETALHLSVSRGHLGTLSLLLERGADLTATNESGWTALHSAALNHQPTAASVLLKRGADVDARDKHGRTPLHVGALLGDSSVLSVFLTRKAQVDLKDQKGMTPLHHAASRGDVSCVCVLLDGGAYAGAKDEAEWTPLHAAAQGGHASTASCLVQRGADLNAKDKKGQTPLHVAAEFGNTSIVSIFLEEGVNVGIKDKDGRTAHDLSQSEDLRRLLRT</sequence>
<feature type="repeat" description="ANK" evidence="1">
    <location>
        <begin position="823"/>
        <end position="855"/>
    </location>
</feature>
<keyword evidence="1" id="KW-0040">ANK repeat</keyword>
<feature type="repeat" description="ANK" evidence="1">
    <location>
        <begin position="321"/>
        <end position="354"/>
    </location>
</feature>
<feature type="repeat" description="ANK" evidence="1">
    <location>
        <begin position="856"/>
        <end position="888"/>
    </location>
</feature>
<evidence type="ECO:0000256" key="1">
    <source>
        <dbReference type="PROSITE-ProRule" id="PRU00023"/>
    </source>
</evidence>
<dbReference type="PROSITE" id="PS50297">
    <property type="entry name" value="ANK_REP_REGION"/>
    <property type="match status" value="10"/>
</dbReference>
<name>A0A0G4HX42_9ALVE</name>
<dbReference type="PhylomeDB" id="A0A0G4HX42"/>
<feature type="coiled-coil region" evidence="2">
    <location>
        <begin position="70"/>
        <end position="97"/>
    </location>
</feature>
<dbReference type="VEuPathDB" id="CryptoDB:Cvel_9184"/>
<feature type="repeat" description="ANK" evidence="1">
    <location>
        <begin position="790"/>
        <end position="822"/>
    </location>
</feature>
<dbReference type="PRINTS" id="PR01415">
    <property type="entry name" value="ANKYRIN"/>
</dbReference>
<dbReference type="Pfam" id="PF13606">
    <property type="entry name" value="Ank_3"/>
    <property type="match status" value="1"/>
</dbReference>
<dbReference type="InterPro" id="IPR036770">
    <property type="entry name" value="Ankyrin_rpt-contain_sf"/>
</dbReference>
<dbReference type="SUPFAM" id="SSF48403">
    <property type="entry name" value="Ankyrin repeat"/>
    <property type="match status" value="3"/>
</dbReference>
<dbReference type="PANTHER" id="PTHR24133:SF40">
    <property type="entry name" value="ANKYRIN REPEAT DOMAIN 44"/>
    <property type="match status" value="1"/>
</dbReference>
<feature type="repeat" description="ANK" evidence="1">
    <location>
        <begin position="724"/>
        <end position="756"/>
    </location>
</feature>
<dbReference type="PANTHER" id="PTHR24133">
    <property type="entry name" value="ANKYRIN DOMAIN-CONTAINING"/>
    <property type="match status" value="1"/>
</dbReference>
<feature type="region of interest" description="Disordered" evidence="3">
    <location>
        <begin position="179"/>
        <end position="219"/>
    </location>
</feature>
<reference evidence="4" key="1">
    <citation type="submission" date="2014-11" db="EMBL/GenBank/DDBJ databases">
        <authorList>
            <person name="Otto D Thomas"/>
            <person name="Naeem Raeece"/>
        </authorList>
    </citation>
    <scope>NUCLEOTIDE SEQUENCE</scope>
</reference>
<evidence type="ECO:0000256" key="2">
    <source>
        <dbReference type="SAM" id="Coils"/>
    </source>
</evidence>